<dbReference type="RefSeq" id="WP_343057196.1">
    <property type="nucleotide sequence ID" value="NZ_JACHHX010000005.1"/>
</dbReference>
<keyword evidence="4" id="KW-1185">Reference proteome</keyword>
<gene>
    <name evidence="3" type="ORF">HNQ58_001062</name>
</gene>
<dbReference type="Proteomes" id="UP000519004">
    <property type="component" value="Unassembled WGS sequence"/>
</dbReference>
<evidence type="ECO:0000313" key="3">
    <source>
        <dbReference type="EMBL" id="MBB5015181.1"/>
    </source>
</evidence>
<evidence type="ECO:0000256" key="2">
    <source>
        <dbReference type="ARBA" id="ARBA00023002"/>
    </source>
</evidence>
<comment type="similarity">
    <text evidence="1">Belongs to the short-chain dehydrogenases/reductases (SDR) family.</text>
</comment>
<organism evidence="3 4">
    <name type="scientific">Rehaibacterium terrae</name>
    <dbReference type="NCBI Taxonomy" id="1341696"/>
    <lineage>
        <taxon>Bacteria</taxon>
        <taxon>Pseudomonadati</taxon>
        <taxon>Pseudomonadota</taxon>
        <taxon>Gammaproteobacteria</taxon>
        <taxon>Lysobacterales</taxon>
        <taxon>Lysobacteraceae</taxon>
        <taxon>Rehaibacterium</taxon>
    </lineage>
</organism>
<dbReference type="PANTHER" id="PTHR44196:SF4">
    <property type="entry name" value="SHORT CHAIN DEHYDROGENASE"/>
    <property type="match status" value="1"/>
</dbReference>
<dbReference type="SUPFAM" id="SSF51735">
    <property type="entry name" value="NAD(P)-binding Rossmann-fold domains"/>
    <property type="match status" value="1"/>
</dbReference>
<dbReference type="AlphaFoldDB" id="A0A7W8DDK4"/>
<dbReference type="GO" id="GO:0016491">
    <property type="term" value="F:oxidoreductase activity"/>
    <property type="evidence" value="ECO:0007669"/>
    <property type="project" value="UniProtKB-KW"/>
</dbReference>
<evidence type="ECO:0000256" key="1">
    <source>
        <dbReference type="ARBA" id="ARBA00006484"/>
    </source>
</evidence>
<protein>
    <submittedName>
        <fullName evidence="3">NAD(P)-dependent dehydrogenase (Short-subunit alcohol dehydrogenase family)</fullName>
    </submittedName>
</protein>
<dbReference type="PANTHER" id="PTHR44196">
    <property type="entry name" value="DEHYDROGENASE/REDUCTASE SDR FAMILY MEMBER 7B"/>
    <property type="match status" value="1"/>
</dbReference>
<reference evidence="3 4" key="1">
    <citation type="submission" date="2020-08" db="EMBL/GenBank/DDBJ databases">
        <title>Genomic Encyclopedia of Type Strains, Phase IV (KMG-IV): sequencing the most valuable type-strain genomes for metagenomic binning, comparative biology and taxonomic classification.</title>
        <authorList>
            <person name="Goeker M."/>
        </authorList>
    </citation>
    <scope>NUCLEOTIDE SEQUENCE [LARGE SCALE GENOMIC DNA]</scope>
    <source>
        <strain evidence="3 4">DSM 25897</strain>
    </source>
</reference>
<comment type="caution">
    <text evidence="3">The sequence shown here is derived from an EMBL/GenBank/DDBJ whole genome shotgun (WGS) entry which is preliminary data.</text>
</comment>
<proteinExistence type="inferred from homology"/>
<name>A0A7W8DDK4_9GAMM</name>
<dbReference type="EMBL" id="JACHHX010000005">
    <property type="protein sequence ID" value="MBB5015181.1"/>
    <property type="molecule type" value="Genomic_DNA"/>
</dbReference>
<dbReference type="Gene3D" id="3.40.50.720">
    <property type="entry name" value="NAD(P)-binding Rossmann-like Domain"/>
    <property type="match status" value="1"/>
</dbReference>
<dbReference type="InterPro" id="IPR036291">
    <property type="entry name" value="NAD(P)-bd_dom_sf"/>
</dbReference>
<accession>A0A7W8DDK4</accession>
<keyword evidence="2" id="KW-0560">Oxidoreductase</keyword>
<dbReference type="PRINTS" id="PR00081">
    <property type="entry name" value="GDHRDH"/>
</dbReference>
<dbReference type="Pfam" id="PF00106">
    <property type="entry name" value="adh_short"/>
    <property type="match status" value="1"/>
</dbReference>
<dbReference type="InterPro" id="IPR002347">
    <property type="entry name" value="SDR_fam"/>
</dbReference>
<sequence length="250" mass="26155">MSAAFDAVPPARPGALAGRVVLVAGAHGALGEASARACAEAGATVVLLGRRVPKLNRVYDAVAALGPEPAIYPLDLEGAGPNDYAELADKLAAELGRLDGIVHAAADFKALTPLELTAPEDFVRALHVNLLAPWLLTQACLPLLKRAADSAVVFVGEDLDRVSRAYWGGYGIAKHGLAGLVKMLAVELENSPVRVSALQPAPMRTPLRARAYFGEDPGQWPEASAYAPAVVHLLSPAGVAQRGQLWKVRA</sequence>
<evidence type="ECO:0000313" key="4">
    <source>
        <dbReference type="Proteomes" id="UP000519004"/>
    </source>
</evidence>
<dbReference type="GO" id="GO:0016020">
    <property type="term" value="C:membrane"/>
    <property type="evidence" value="ECO:0007669"/>
    <property type="project" value="TreeGrafter"/>
</dbReference>